<name>A0A7H4N5Q6_9ENTR</name>
<evidence type="ECO:0000313" key="2">
    <source>
        <dbReference type="Proteomes" id="UP000254863"/>
    </source>
</evidence>
<gene>
    <name evidence="1" type="ORF">NCTC11685_02385</name>
</gene>
<proteinExistence type="predicted"/>
<dbReference type="EMBL" id="UGMS01000001">
    <property type="protein sequence ID" value="STV78834.1"/>
    <property type="molecule type" value="Genomic_DNA"/>
</dbReference>
<reference evidence="1 2" key="1">
    <citation type="submission" date="2018-06" db="EMBL/GenBank/DDBJ databases">
        <authorList>
            <consortium name="Pathogen Informatics"/>
            <person name="Doyle S."/>
        </authorList>
    </citation>
    <scope>NUCLEOTIDE SEQUENCE [LARGE SCALE GENOMIC DNA]</scope>
    <source>
        <strain evidence="1 2">NCTC11685</strain>
    </source>
</reference>
<dbReference type="Proteomes" id="UP000254863">
    <property type="component" value="Unassembled WGS sequence"/>
</dbReference>
<comment type="caution">
    <text evidence="1">The sequence shown here is derived from an EMBL/GenBank/DDBJ whole genome shotgun (WGS) entry which is preliminary data.</text>
</comment>
<protein>
    <submittedName>
        <fullName evidence="1">Uncharacterized protein</fullName>
    </submittedName>
</protein>
<accession>A0A7H4N5Q6</accession>
<evidence type="ECO:0000313" key="1">
    <source>
        <dbReference type="EMBL" id="STV78834.1"/>
    </source>
</evidence>
<organism evidence="1 2">
    <name type="scientific">Klebsiella michiganensis</name>
    <dbReference type="NCBI Taxonomy" id="1134687"/>
    <lineage>
        <taxon>Bacteria</taxon>
        <taxon>Pseudomonadati</taxon>
        <taxon>Pseudomonadota</taxon>
        <taxon>Gammaproteobacteria</taxon>
        <taxon>Enterobacterales</taxon>
        <taxon>Enterobacteriaceae</taxon>
        <taxon>Klebsiella/Raoultella group</taxon>
        <taxon>Klebsiella</taxon>
    </lineage>
</organism>
<dbReference type="AlphaFoldDB" id="A0A7H4N5Q6"/>
<sequence>MKIEKSRLNSEASPQPGINHSVINGNDFAAIVPVISGQIGGRETNIASARAFA</sequence>